<accession>A0A2G1QIK8</accession>
<dbReference type="InterPro" id="IPR006128">
    <property type="entry name" value="Lipoprotein_PsaA-like"/>
</dbReference>
<dbReference type="GO" id="GO:0007155">
    <property type="term" value="P:cell adhesion"/>
    <property type="evidence" value="ECO:0007669"/>
    <property type="project" value="InterPro"/>
</dbReference>
<name>A0A2G1QIK8_9HYPH</name>
<dbReference type="PRINTS" id="PR00691">
    <property type="entry name" value="ADHESINB"/>
</dbReference>
<dbReference type="EMBL" id="PDVP01000016">
    <property type="protein sequence ID" value="PHP65319.1"/>
    <property type="molecule type" value="Genomic_DNA"/>
</dbReference>
<dbReference type="Gene3D" id="3.40.50.1980">
    <property type="entry name" value="Nitrogenase molybdenum iron protein domain"/>
    <property type="match status" value="2"/>
</dbReference>
<evidence type="ECO:0000256" key="7">
    <source>
        <dbReference type="SAM" id="SignalP"/>
    </source>
</evidence>
<comment type="subcellular location">
    <subcellularLocation>
        <location evidence="1">Cell envelope</location>
    </subcellularLocation>
</comment>
<evidence type="ECO:0000256" key="3">
    <source>
        <dbReference type="ARBA" id="ARBA00022448"/>
    </source>
</evidence>
<dbReference type="AlphaFoldDB" id="A0A2G1QIK8"/>
<dbReference type="PRINTS" id="PR00690">
    <property type="entry name" value="ADHESNFAMILY"/>
</dbReference>
<evidence type="ECO:0000313" key="8">
    <source>
        <dbReference type="EMBL" id="PHP65319.1"/>
    </source>
</evidence>
<dbReference type="PANTHER" id="PTHR42953">
    <property type="entry name" value="HIGH-AFFINITY ZINC UPTAKE SYSTEM PROTEIN ZNUA-RELATED"/>
    <property type="match status" value="1"/>
</dbReference>
<keyword evidence="4" id="KW-0479">Metal-binding</keyword>
<evidence type="ECO:0000256" key="2">
    <source>
        <dbReference type="ARBA" id="ARBA00011028"/>
    </source>
</evidence>
<dbReference type="SUPFAM" id="SSF53807">
    <property type="entry name" value="Helical backbone' metal receptor"/>
    <property type="match status" value="1"/>
</dbReference>
<feature type="chain" id="PRO_5013544857" evidence="7">
    <location>
        <begin position="27"/>
        <end position="301"/>
    </location>
</feature>
<comment type="similarity">
    <text evidence="2 6">Belongs to the bacterial solute-binding protein 9 family.</text>
</comment>
<dbReference type="PANTHER" id="PTHR42953:SF1">
    <property type="entry name" value="METAL-BINDING PROTEIN HI_0362-RELATED"/>
    <property type="match status" value="1"/>
</dbReference>
<keyword evidence="3 6" id="KW-0813">Transport</keyword>
<keyword evidence="9" id="KW-1185">Reference proteome</keyword>
<proteinExistence type="inferred from homology"/>
<gene>
    <name evidence="8" type="ORF">CSC94_19530</name>
</gene>
<dbReference type="InterPro" id="IPR006129">
    <property type="entry name" value="AdhesinB"/>
</dbReference>
<dbReference type="Proteomes" id="UP000221168">
    <property type="component" value="Unassembled WGS sequence"/>
</dbReference>
<sequence>MHRIPRRVLAHLVAAVLLVAGSQAAAAGKLKIVATFSVLADMAANVAGEHGEVSALVAPGRDVHNFTPGEADLALAGSADLILWNGLDLETWFPRFYHHFHGVPQVTVSLGVEAVPLDRDAYDGKANPHAWMSPADARRYIDTIRDALMQRDPVHAGNYAANARTYAARLEALAAPLRKTVAGLPEGRLWLATSEDSLAYLARDFGLKELYLRTLDTEDEAIAPQRVEAVVATIRAERIPVIYSESPGSPDPARDVAQQAGIRYGGALPVDSLSGPDGPAPTYLDLMRVTMDTIAQGLAQP</sequence>
<evidence type="ECO:0000256" key="5">
    <source>
        <dbReference type="ARBA" id="ARBA00022729"/>
    </source>
</evidence>
<reference evidence="8 9" key="1">
    <citation type="submission" date="2017-10" db="EMBL/GenBank/DDBJ databases">
        <title>Sedimentibacterium mangrovi gen. nov., sp. nov., a novel member of family Phyllobacteriacea isolated from mangrove sediment.</title>
        <authorList>
            <person name="Liao H."/>
            <person name="Tian Y."/>
        </authorList>
    </citation>
    <scope>NUCLEOTIDE SEQUENCE [LARGE SCALE GENOMIC DNA]</scope>
    <source>
        <strain evidence="8 9">X9-2-2</strain>
    </source>
</reference>
<dbReference type="InterPro" id="IPR006127">
    <property type="entry name" value="ZnuA-like"/>
</dbReference>
<keyword evidence="5 7" id="KW-0732">Signal</keyword>
<evidence type="ECO:0000256" key="6">
    <source>
        <dbReference type="RuleBase" id="RU003512"/>
    </source>
</evidence>
<dbReference type="OrthoDB" id="9793396at2"/>
<dbReference type="Pfam" id="PF01297">
    <property type="entry name" value="ZnuA"/>
    <property type="match status" value="1"/>
</dbReference>
<evidence type="ECO:0000256" key="1">
    <source>
        <dbReference type="ARBA" id="ARBA00004196"/>
    </source>
</evidence>
<comment type="caution">
    <text evidence="8">The sequence shown here is derived from an EMBL/GenBank/DDBJ whole genome shotgun (WGS) entry which is preliminary data.</text>
</comment>
<dbReference type="GO" id="GO:0030001">
    <property type="term" value="P:metal ion transport"/>
    <property type="evidence" value="ECO:0007669"/>
    <property type="project" value="InterPro"/>
</dbReference>
<dbReference type="RefSeq" id="WP_099308060.1">
    <property type="nucleotide sequence ID" value="NZ_PDVP01000016.1"/>
</dbReference>
<protein>
    <submittedName>
        <fullName evidence="8">Iron ABC transporter substrate-binding protein</fullName>
    </submittedName>
</protein>
<organism evidence="8 9">
    <name type="scientific">Zhengella mangrovi</name>
    <dbReference type="NCBI Taxonomy" id="1982044"/>
    <lineage>
        <taxon>Bacteria</taxon>
        <taxon>Pseudomonadati</taxon>
        <taxon>Pseudomonadota</taxon>
        <taxon>Alphaproteobacteria</taxon>
        <taxon>Hyphomicrobiales</taxon>
        <taxon>Notoacmeibacteraceae</taxon>
        <taxon>Zhengella</taxon>
    </lineage>
</organism>
<dbReference type="GO" id="GO:0030313">
    <property type="term" value="C:cell envelope"/>
    <property type="evidence" value="ECO:0007669"/>
    <property type="project" value="UniProtKB-SubCell"/>
</dbReference>
<evidence type="ECO:0000313" key="9">
    <source>
        <dbReference type="Proteomes" id="UP000221168"/>
    </source>
</evidence>
<feature type="signal peptide" evidence="7">
    <location>
        <begin position="1"/>
        <end position="26"/>
    </location>
</feature>
<evidence type="ECO:0000256" key="4">
    <source>
        <dbReference type="ARBA" id="ARBA00022723"/>
    </source>
</evidence>
<dbReference type="InterPro" id="IPR050492">
    <property type="entry name" value="Bact_metal-bind_prot9"/>
</dbReference>
<dbReference type="GO" id="GO:0046872">
    <property type="term" value="F:metal ion binding"/>
    <property type="evidence" value="ECO:0007669"/>
    <property type="project" value="UniProtKB-KW"/>
</dbReference>